<dbReference type="Gene3D" id="3.40.50.1820">
    <property type="entry name" value="alpha/beta hydrolase"/>
    <property type="match status" value="1"/>
</dbReference>
<gene>
    <name evidence="2" type="ORF">GCM10010990_26740</name>
</gene>
<comment type="caution">
    <text evidence="2">The sequence shown here is derived from an EMBL/GenBank/DDBJ whole genome shotgun (WGS) entry which is preliminary data.</text>
</comment>
<dbReference type="Pfam" id="PF01738">
    <property type="entry name" value="DLH"/>
    <property type="match status" value="1"/>
</dbReference>
<protein>
    <recommendedName>
        <fullName evidence="1">Dienelactone hydrolase domain-containing protein</fullName>
    </recommendedName>
</protein>
<dbReference type="InterPro" id="IPR029058">
    <property type="entry name" value="AB_hydrolase_fold"/>
</dbReference>
<organism evidence="2 3">
    <name type="scientific">Croceicoccus mobilis</name>
    <dbReference type="NCBI Taxonomy" id="1703339"/>
    <lineage>
        <taxon>Bacteria</taxon>
        <taxon>Pseudomonadati</taxon>
        <taxon>Pseudomonadota</taxon>
        <taxon>Alphaproteobacteria</taxon>
        <taxon>Sphingomonadales</taxon>
        <taxon>Erythrobacteraceae</taxon>
        <taxon>Croceicoccus</taxon>
    </lineage>
</organism>
<reference evidence="2" key="1">
    <citation type="journal article" date="2014" name="Int. J. Syst. Evol. Microbiol.">
        <title>Complete genome sequence of Corynebacterium casei LMG S-19264T (=DSM 44701T), isolated from a smear-ripened cheese.</title>
        <authorList>
            <consortium name="US DOE Joint Genome Institute (JGI-PGF)"/>
            <person name="Walter F."/>
            <person name="Albersmeier A."/>
            <person name="Kalinowski J."/>
            <person name="Ruckert C."/>
        </authorList>
    </citation>
    <scope>NUCLEOTIDE SEQUENCE</scope>
    <source>
        <strain evidence="2">CGMCC 1.15360</strain>
    </source>
</reference>
<sequence length="219" mass="23457">MDVATHSPHFFQLGRRGLPAVLRMPDRAHGIVVFAHGSGSSHRSPRNNYVAEALGDAGLATLLFDLLTVDEERNRANIFDIALLSSRLIEAVREMRLEPACAHLPIGLFGASTGAGAALYAAGQRPELFGAVVSRGGRPDLAGRDALEHVRAPTQLIVGGADTQVIALNEAAARHLRCPHELVIVKGAGHLFEEPGALAEVIAEAKRWFLLHLAGRREP</sequence>
<dbReference type="AlphaFoldDB" id="A0A917DVR5"/>
<keyword evidence="3" id="KW-1185">Reference proteome</keyword>
<accession>A0A917DVR5</accession>
<proteinExistence type="predicted"/>
<evidence type="ECO:0000259" key="1">
    <source>
        <dbReference type="Pfam" id="PF01738"/>
    </source>
</evidence>
<dbReference type="Proteomes" id="UP000612349">
    <property type="component" value="Unassembled WGS sequence"/>
</dbReference>
<evidence type="ECO:0000313" key="2">
    <source>
        <dbReference type="EMBL" id="GGD75792.1"/>
    </source>
</evidence>
<dbReference type="GO" id="GO:0016787">
    <property type="term" value="F:hydrolase activity"/>
    <property type="evidence" value="ECO:0007669"/>
    <property type="project" value="InterPro"/>
</dbReference>
<dbReference type="InterPro" id="IPR002925">
    <property type="entry name" value="Dienelactn_hydro"/>
</dbReference>
<dbReference type="OrthoDB" id="9810066at2"/>
<dbReference type="EMBL" id="BMIP01000006">
    <property type="protein sequence ID" value="GGD75792.1"/>
    <property type="molecule type" value="Genomic_DNA"/>
</dbReference>
<dbReference type="SUPFAM" id="SSF53474">
    <property type="entry name" value="alpha/beta-Hydrolases"/>
    <property type="match status" value="1"/>
</dbReference>
<dbReference type="RefSeq" id="WP_156521902.1">
    <property type="nucleotide sequence ID" value="NZ_BMIP01000006.1"/>
</dbReference>
<evidence type="ECO:0000313" key="3">
    <source>
        <dbReference type="Proteomes" id="UP000612349"/>
    </source>
</evidence>
<feature type="domain" description="Dienelactone hydrolase" evidence="1">
    <location>
        <begin position="20"/>
        <end position="198"/>
    </location>
</feature>
<name>A0A917DVR5_9SPHN</name>
<reference evidence="2" key="2">
    <citation type="submission" date="2020-09" db="EMBL/GenBank/DDBJ databases">
        <authorList>
            <person name="Sun Q."/>
            <person name="Zhou Y."/>
        </authorList>
    </citation>
    <scope>NUCLEOTIDE SEQUENCE</scope>
    <source>
        <strain evidence="2">CGMCC 1.15360</strain>
    </source>
</reference>